<evidence type="ECO:0000256" key="2">
    <source>
        <dbReference type="ARBA" id="ARBA00023004"/>
    </source>
</evidence>
<dbReference type="InterPro" id="IPR017972">
    <property type="entry name" value="Cyt_P450_CS"/>
</dbReference>
<protein>
    <submittedName>
        <fullName evidence="4">Cytochrome p450</fullName>
    </submittedName>
</protein>
<keyword evidence="5" id="KW-1185">Reference proteome</keyword>
<comment type="similarity">
    <text evidence="3">Belongs to the cytochrome P450 family.</text>
</comment>
<reference evidence="5" key="1">
    <citation type="submission" date="2018-05" db="EMBL/GenBank/DDBJ databases">
        <title>Draft genome sequence of Stemphylium lycopersici strain CIDEFI 213.</title>
        <authorList>
            <person name="Medina R."/>
            <person name="Franco M.E.E."/>
            <person name="Lucentini C.G."/>
            <person name="Saparrat M.C.N."/>
            <person name="Balatti P.A."/>
        </authorList>
    </citation>
    <scope>NUCLEOTIDE SEQUENCE [LARGE SCALE GENOMIC DNA]</scope>
    <source>
        <strain evidence="5">CIDEFI 213</strain>
    </source>
</reference>
<dbReference type="InterPro" id="IPR036396">
    <property type="entry name" value="Cyt_P450_sf"/>
</dbReference>
<dbReference type="Pfam" id="PF00067">
    <property type="entry name" value="p450"/>
    <property type="match status" value="1"/>
</dbReference>
<dbReference type="PROSITE" id="PS00086">
    <property type="entry name" value="CYTOCHROME_P450"/>
    <property type="match status" value="1"/>
</dbReference>
<dbReference type="SUPFAM" id="SSF48264">
    <property type="entry name" value="Cytochrome P450"/>
    <property type="match status" value="1"/>
</dbReference>
<dbReference type="InterPro" id="IPR001128">
    <property type="entry name" value="Cyt_P450"/>
</dbReference>
<dbReference type="AlphaFoldDB" id="A0A364N4Q5"/>
<dbReference type="EMBL" id="QGDH01000053">
    <property type="protein sequence ID" value="RAR11853.1"/>
    <property type="molecule type" value="Genomic_DNA"/>
</dbReference>
<evidence type="ECO:0000313" key="4">
    <source>
        <dbReference type="EMBL" id="RAR11853.1"/>
    </source>
</evidence>
<dbReference type="GO" id="GO:0004497">
    <property type="term" value="F:monooxygenase activity"/>
    <property type="evidence" value="ECO:0007669"/>
    <property type="project" value="UniProtKB-KW"/>
</dbReference>
<dbReference type="GO" id="GO:0016125">
    <property type="term" value="P:sterol metabolic process"/>
    <property type="evidence" value="ECO:0007669"/>
    <property type="project" value="TreeGrafter"/>
</dbReference>
<dbReference type="GO" id="GO:0016705">
    <property type="term" value="F:oxidoreductase activity, acting on paired donors, with incorporation or reduction of molecular oxygen"/>
    <property type="evidence" value="ECO:0007669"/>
    <property type="project" value="InterPro"/>
</dbReference>
<dbReference type="PANTHER" id="PTHR24286">
    <property type="entry name" value="CYTOCHROME P450 26"/>
    <property type="match status" value="1"/>
</dbReference>
<dbReference type="PANTHER" id="PTHR24286:SF252">
    <property type="entry name" value="CYTOCHROME P450 26B1"/>
    <property type="match status" value="1"/>
</dbReference>
<keyword evidence="3" id="KW-0560">Oxidoreductase</keyword>
<dbReference type="GO" id="GO:0020037">
    <property type="term" value="F:heme binding"/>
    <property type="evidence" value="ECO:0007669"/>
    <property type="project" value="InterPro"/>
</dbReference>
<sequence>MPKPEPQLPLGTSSTIRGLSETFSFHSSPESFITSRIISFQQENPGVVENRDIVRAKVLNRNVAVVSSYTQVQQVLTDGDGFEASAAYDELMKPFFPSPNLLLMDGSHHKDLRKTWEERGASFDEKLLASVHRQAENHFSEPSNSEIDLYESMKTLSWKILLGAFLRLGPEERLFETIEGLQEDLLRGQFSLFPVTLNTGFWHSPRKKGKMAKEKLQSLMLERFSENPGSCPFLAADDGATRDIANHAVLMTSSLAVKALASLLTAFILNLYLLADRNGDTLAGSLASEGDPEKRSRRLKSALKETERLSPPIVGVMRRSVKDNIILSLGEQPDTKIPKGWDCWLYFVGANRDPAVFGNTWDTFDRDRYIEDGTLQGMAFGAGSKTCLGREWVSGIALGVAETCARLGISIKGQISARGVRGWLGWEPNDAVAPEDWARDMKQLPTQRPAEPIMVSLQNVDAKEEPPDTVQAN</sequence>
<dbReference type="STRING" id="183478.A0A364N4Q5"/>
<name>A0A364N4Q5_STELY</name>
<dbReference type="Proteomes" id="UP000249619">
    <property type="component" value="Unassembled WGS sequence"/>
</dbReference>
<dbReference type="Gene3D" id="1.10.630.10">
    <property type="entry name" value="Cytochrome P450"/>
    <property type="match status" value="1"/>
</dbReference>
<evidence type="ECO:0000256" key="1">
    <source>
        <dbReference type="ARBA" id="ARBA00022723"/>
    </source>
</evidence>
<keyword evidence="3" id="KW-0503">Monooxygenase</keyword>
<comment type="caution">
    <text evidence="4">The sequence shown here is derived from an EMBL/GenBank/DDBJ whole genome shotgun (WGS) entry which is preliminary data.</text>
</comment>
<evidence type="ECO:0000313" key="5">
    <source>
        <dbReference type="Proteomes" id="UP000249619"/>
    </source>
</evidence>
<accession>A0A364N4Q5</accession>
<keyword evidence="2 3" id="KW-0408">Iron</keyword>
<dbReference type="GO" id="GO:0005506">
    <property type="term" value="F:iron ion binding"/>
    <property type="evidence" value="ECO:0007669"/>
    <property type="project" value="InterPro"/>
</dbReference>
<organism evidence="4 5">
    <name type="scientific">Stemphylium lycopersici</name>
    <name type="common">Tomato gray leaf spot disease fungus</name>
    <name type="synonym">Thyrospora lycopersici</name>
    <dbReference type="NCBI Taxonomy" id="183478"/>
    <lineage>
        <taxon>Eukaryota</taxon>
        <taxon>Fungi</taxon>
        <taxon>Dikarya</taxon>
        <taxon>Ascomycota</taxon>
        <taxon>Pezizomycotina</taxon>
        <taxon>Dothideomycetes</taxon>
        <taxon>Pleosporomycetidae</taxon>
        <taxon>Pleosporales</taxon>
        <taxon>Pleosporineae</taxon>
        <taxon>Pleosporaceae</taxon>
        <taxon>Stemphylium</taxon>
    </lineage>
</organism>
<proteinExistence type="inferred from homology"/>
<dbReference type="CDD" id="cd00302">
    <property type="entry name" value="cytochrome_P450"/>
    <property type="match status" value="1"/>
</dbReference>
<evidence type="ECO:0000256" key="3">
    <source>
        <dbReference type="RuleBase" id="RU000461"/>
    </source>
</evidence>
<keyword evidence="1 3" id="KW-0479">Metal-binding</keyword>
<keyword evidence="3" id="KW-0349">Heme</keyword>
<gene>
    <name evidence="4" type="ORF">DDE83_004321</name>
</gene>